<evidence type="ECO:0000259" key="7">
    <source>
        <dbReference type="PROSITE" id="PS00651"/>
    </source>
</evidence>
<dbReference type="SUPFAM" id="SSF55653">
    <property type="entry name" value="Ribosomal protein L9 C-domain"/>
    <property type="match status" value="1"/>
</dbReference>
<keyword evidence="3 6" id="KW-0694">RNA-binding</keyword>
<keyword evidence="5 6" id="KW-0687">Ribonucleoprotein</keyword>
<dbReference type="GO" id="GO:0009507">
    <property type="term" value="C:chloroplast"/>
    <property type="evidence" value="ECO:0007669"/>
    <property type="project" value="UniProtKB-SubCell"/>
</dbReference>
<keyword evidence="2 6" id="KW-0699">rRNA-binding</keyword>
<dbReference type="GO" id="GO:0005840">
    <property type="term" value="C:ribosome"/>
    <property type="evidence" value="ECO:0007669"/>
    <property type="project" value="UniProtKB-KW"/>
</dbReference>
<dbReference type="InterPro" id="IPR020594">
    <property type="entry name" value="Ribosomal_bL9_bac/chp"/>
</dbReference>
<comment type="subcellular location">
    <subcellularLocation>
        <location evidence="6">Plastid</location>
        <location evidence="6">Chloroplast</location>
    </subcellularLocation>
</comment>
<accession>A0A1G4NVJ8</accession>
<keyword evidence="8" id="KW-0150">Chloroplast</keyword>
<dbReference type="EMBL" id="LT622869">
    <property type="protein sequence ID" value="SCW22655.1"/>
    <property type="molecule type" value="Genomic_DNA"/>
</dbReference>
<sequence length="155" mass="17720">MAKRKIQLILNSSQEHLGKSGSIVQVAQGYARNYLLPQKIAEPVTKNKLSYIKYQKTRQDLINQEKRKLAIDIKSQLEAINKFSIKRKVSDNNNIFGSITDKDINEIITQTTGITLEKYQITMPSIKTIGLYDISIQLMNEINIQLKLQLLPETT</sequence>
<dbReference type="RefSeq" id="YP_009314401.1">
    <property type="nucleotide sequence ID" value="NC_031661.1"/>
</dbReference>
<dbReference type="PANTHER" id="PTHR21368">
    <property type="entry name" value="50S RIBOSOMAL PROTEIN L9"/>
    <property type="match status" value="1"/>
</dbReference>
<dbReference type="NCBIfam" id="TIGR00158">
    <property type="entry name" value="L9"/>
    <property type="match status" value="1"/>
</dbReference>
<dbReference type="GeneID" id="29999254"/>
<dbReference type="Gene3D" id="3.40.5.10">
    <property type="entry name" value="Ribosomal protein L9, N-terminal domain"/>
    <property type="match status" value="1"/>
</dbReference>
<reference evidence="8" key="1">
    <citation type="submission" date="2016-10" db="EMBL/GenBank/DDBJ databases">
        <title>Chloroplast genomes as a tool to resolve red algal phylogenies: a case study in the Nemaliales.</title>
        <authorList>
            <person name="Costa J.F."/>
            <person name="Lin S.M."/>
            <person name="Macaya E.C."/>
            <person name="Fernandez-Garcia C."/>
            <person name="Verbruggen H."/>
        </authorList>
    </citation>
    <scope>NUCLEOTIDE SEQUENCE</scope>
</reference>
<dbReference type="GO" id="GO:0003735">
    <property type="term" value="F:structural constituent of ribosome"/>
    <property type="evidence" value="ECO:0007669"/>
    <property type="project" value="InterPro"/>
</dbReference>
<dbReference type="GO" id="GO:1990904">
    <property type="term" value="C:ribonucleoprotein complex"/>
    <property type="evidence" value="ECO:0007669"/>
    <property type="project" value="UniProtKB-KW"/>
</dbReference>
<organism evidence="8">
    <name type="scientific">Liagora harveyana</name>
    <dbReference type="NCBI Taxonomy" id="406718"/>
    <lineage>
        <taxon>Eukaryota</taxon>
        <taxon>Rhodophyta</taxon>
        <taxon>Florideophyceae</taxon>
        <taxon>Nemaliophycidae</taxon>
        <taxon>Nemaliales</taxon>
        <taxon>Liagoraceae</taxon>
        <taxon>Liagora</taxon>
    </lineage>
</organism>
<dbReference type="Pfam" id="PF01281">
    <property type="entry name" value="Ribosomal_L9_N"/>
    <property type="match status" value="1"/>
</dbReference>
<keyword evidence="4 6" id="KW-0689">Ribosomal protein</keyword>
<dbReference type="InterPro" id="IPR020069">
    <property type="entry name" value="Ribosomal_bL9_C"/>
</dbReference>
<evidence type="ECO:0000256" key="1">
    <source>
        <dbReference type="ARBA" id="ARBA00010605"/>
    </source>
</evidence>
<dbReference type="AlphaFoldDB" id="A0A1G4NVJ8"/>
<feature type="domain" description="Ribosomal protein L9" evidence="7">
    <location>
        <begin position="18"/>
        <end position="45"/>
    </location>
</feature>
<dbReference type="Pfam" id="PF03948">
    <property type="entry name" value="Ribosomal_L9_C"/>
    <property type="match status" value="1"/>
</dbReference>
<evidence type="ECO:0000256" key="2">
    <source>
        <dbReference type="ARBA" id="ARBA00022730"/>
    </source>
</evidence>
<dbReference type="PROSITE" id="PS00651">
    <property type="entry name" value="RIBOSOMAL_L9"/>
    <property type="match status" value="1"/>
</dbReference>
<evidence type="ECO:0000256" key="5">
    <source>
        <dbReference type="ARBA" id="ARBA00023274"/>
    </source>
</evidence>
<dbReference type="InterPro" id="IPR000244">
    <property type="entry name" value="Ribosomal_bL9"/>
</dbReference>
<gene>
    <name evidence="6 8" type="primary">rpl9</name>
    <name evidence="8" type="ORF">J0237_213</name>
</gene>
<dbReference type="HAMAP" id="MF_00503">
    <property type="entry name" value="Ribosomal_bL9"/>
    <property type="match status" value="1"/>
</dbReference>
<dbReference type="InterPro" id="IPR020070">
    <property type="entry name" value="Ribosomal_bL9_N"/>
</dbReference>
<dbReference type="SUPFAM" id="SSF55658">
    <property type="entry name" value="L9 N-domain-like"/>
    <property type="match status" value="1"/>
</dbReference>
<dbReference type="Gene3D" id="3.10.430.100">
    <property type="entry name" value="Ribosomal protein L9, C-terminal domain"/>
    <property type="match status" value="1"/>
</dbReference>
<dbReference type="InterPro" id="IPR036791">
    <property type="entry name" value="Ribosomal_bL9_C_sf"/>
</dbReference>
<dbReference type="GO" id="GO:0006412">
    <property type="term" value="P:translation"/>
    <property type="evidence" value="ECO:0007669"/>
    <property type="project" value="UniProtKB-UniRule"/>
</dbReference>
<name>A0A1G4NVJ8_9FLOR</name>
<proteinExistence type="inferred from homology"/>
<protein>
    <recommendedName>
        <fullName evidence="6">Large ribosomal subunit protein bL9c</fullName>
    </recommendedName>
</protein>
<dbReference type="InterPro" id="IPR009027">
    <property type="entry name" value="Ribosomal_bL9/RNase_H1_N"/>
</dbReference>
<evidence type="ECO:0000256" key="3">
    <source>
        <dbReference type="ARBA" id="ARBA00022884"/>
    </source>
</evidence>
<comment type="function">
    <text evidence="6">Binds to the 23S rRNA.</text>
</comment>
<evidence type="ECO:0000313" key="8">
    <source>
        <dbReference type="EMBL" id="SCW22655.1"/>
    </source>
</evidence>
<comment type="similarity">
    <text evidence="1 6">Belongs to the bacterial ribosomal protein bL9 family.</text>
</comment>
<keyword evidence="8" id="KW-0934">Plastid</keyword>
<evidence type="ECO:0000256" key="6">
    <source>
        <dbReference type="HAMAP-Rule" id="MF_00503"/>
    </source>
</evidence>
<dbReference type="GO" id="GO:0019843">
    <property type="term" value="F:rRNA binding"/>
    <property type="evidence" value="ECO:0007669"/>
    <property type="project" value="UniProtKB-UniRule"/>
</dbReference>
<dbReference type="InterPro" id="IPR036935">
    <property type="entry name" value="Ribosomal_bL9_N_sf"/>
</dbReference>
<evidence type="ECO:0000256" key="4">
    <source>
        <dbReference type="ARBA" id="ARBA00022980"/>
    </source>
</evidence>
<geneLocation type="chloroplast" evidence="8"/>
<reference evidence="8" key="2">
    <citation type="submission" date="2016-10" db="EMBL/GenBank/DDBJ databases">
        <authorList>
            <person name="de Groot N.N."/>
        </authorList>
    </citation>
    <scope>NUCLEOTIDE SEQUENCE</scope>
</reference>